<protein>
    <submittedName>
        <fullName evidence="1">Uncharacterized protein</fullName>
    </submittedName>
</protein>
<name>A0A644Z6M3_9ZZZZ</name>
<organism evidence="1">
    <name type="scientific">bioreactor metagenome</name>
    <dbReference type="NCBI Taxonomy" id="1076179"/>
    <lineage>
        <taxon>unclassified sequences</taxon>
        <taxon>metagenomes</taxon>
        <taxon>ecological metagenomes</taxon>
    </lineage>
</organism>
<sequence>MRNHKVRAVERAGQIGCAKNARKEPVFVQHALAELADDVQPRFVDIRQAQLIQREQIAPPNQPLHELGTICTACADNR</sequence>
<evidence type="ECO:0000313" key="1">
    <source>
        <dbReference type="EMBL" id="MPM35651.1"/>
    </source>
</evidence>
<proteinExistence type="predicted"/>
<dbReference type="EMBL" id="VSSQ01007350">
    <property type="protein sequence ID" value="MPM35651.1"/>
    <property type="molecule type" value="Genomic_DNA"/>
</dbReference>
<gene>
    <name evidence="1" type="ORF">SDC9_82244</name>
</gene>
<comment type="caution">
    <text evidence="1">The sequence shown here is derived from an EMBL/GenBank/DDBJ whole genome shotgun (WGS) entry which is preliminary data.</text>
</comment>
<dbReference type="AlphaFoldDB" id="A0A644Z6M3"/>
<reference evidence="1" key="1">
    <citation type="submission" date="2019-08" db="EMBL/GenBank/DDBJ databases">
        <authorList>
            <person name="Kucharzyk K."/>
            <person name="Murdoch R.W."/>
            <person name="Higgins S."/>
            <person name="Loffler F."/>
        </authorList>
    </citation>
    <scope>NUCLEOTIDE SEQUENCE</scope>
</reference>
<accession>A0A644Z6M3</accession>